<keyword evidence="5" id="KW-1185">Reference proteome</keyword>
<evidence type="ECO:0000256" key="2">
    <source>
        <dbReference type="SAM" id="Phobius"/>
    </source>
</evidence>
<evidence type="ECO:0000313" key="4">
    <source>
        <dbReference type="EMBL" id="KFL36836.1"/>
    </source>
</evidence>
<feature type="domain" description="DUF4349" evidence="3">
    <location>
        <begin position="57"/>
        <end position="259"/>
    </location>
</feature>
<reference evidence="4 5" key="2">
    <citation type="journal article" date="2015" name="Stand. Genomic Sci.">
        <title>High quality draft genomic sequence of Arenimonas donghaensis DSM 18148(T).</title>
        <authorList>
            <person name="Chen F."/>
            <person name="Wang H."/>
            <person name="Cao Y."/>
            <person name="Li X."/>
            <person name="Wang G."/>
        </authorList>
    </citation>
    <scope>NUCLEOTIDE SEQUENCE [LARGE SCALE GENOMIC DNA]</scope>
    <source>
        <strain evidence="4 5">HO3-R19</strain>
    </source>
</reference>
<dbReference type="STRING" id="1121014.N788_04260"/>
<evidence type="ECO:0000313" key="5">
    <source>
        <dbReference type="Proteomes" id="UP000029085"/>
    </source>
</evidence>
<dbReference type="PATRIC" id="fig|1121014.3.peg.1519"/>
<dbReference type="InterPro" id="IPR025645">
    <property type="entry name" value="DUF4349"/>
</dbReference>
<dbReference type="Pfam" id="PF14257">
    <property type="entry name" value="DUF4349"/>
    <property type="match status" value="1"/>
</dbReference>
<keyword evidence="2" id="KW-0812">Transmembrane</keyword>
<dbReference type="RefSeq" id="WP_034223173.1">
    <property type="nucleotide sequence ID" value="NZ_AVCJ01000012.1"/>
</dbReference>
<protein>
    <recommendedName>
        <fullName evidence="3">DUF4349 domain-containing protein</fullName>
    </recommendedName>
</protein>
<dbReference type="Proteomes" id="UP000029085">
    <property type="component" value="Unassembled WGS sequence"/>
</dbReference>
<gene>
    <name evidence="4" type="ORF">N788_04260</name>
</gene>
<dbReference type="AlphaFoldDB" id="A0A087MIY3"/>
<sequence length="269" mass="28874">MKLARIVWVTLVLTLAVGCSDTGQDAMESMDAADAAGAAAMAGMENAPGEFLAYEHHARVRLPVADMPERVAAVRAACLGGQHGQCTVLGEDIQSGQFPSASLVLRVVPGGVEPLLGLAANGGELAQRSTRAEDLAVAVRDTSLRQARLRSQHARLLELMARPDARAEDLIAITRELAEIETQLQQAEQDAAQQQHRVRTNLLTLAFEADQLTTASSELGRTLGDVVSVLDHSAAVLVLVVVALLPFLVLALVVYVLVRAWRRRRRRVG</sequence>
<dbReference type="EMBL" id="AVCJ01000012">
    <property type="protein sequence ID" value="KFL36836.1"/>
    <property type="molecule type" value="Genomic_DNA"/>
</dbReference>
<organism evidence="4 5">
    <name type="scientific">Arenimonas donghaensis DSM 18148 = HO3-R19</name>
    <dbReference type="NCBI Taxonomy" id="1121014"/>
    <lineage>
        <taxon>Bacteria</taxon>
        <taxon>Pseudomonadati</taxon>
        <taxon>Pseudomonadota</taxon>
        <taxon>Gammaproteobacteria</taxon>
        <taxon>Lysobacterales</taxon>
        <taxon>Lysobacteraceae</taxon>
        <taxon>Arenimonas</taxon>
    </lineage>
</organism>
<evidence type="ECO:0000256" key="1">
    <source>
        <dbReference type="SAM" id="Coils"/>
    </source>
</evidence>
<proteinExistence type="predicted"/>
<keyword evidence="2" id="KW-1133">Transmembrane helix</keyword>
<reference evidence="5" key="1">
    <citation type="submission" date="2013-08" db="EMBL/GenBank/DDBJ databases">
        <title>Genome sequencing of Arenimonas donghaensis.</title>
        <authorList>
            <person name="Chen F."/>
            <person name="Wang G."/>
        </authorList>
    </citation>
    <scope>NUCLEOTIDE SEQUENCE [LARGE SCALE GENOMIC DNA]</scope>
    <source>
        <strain evidence="5">HO3-R19</strain>
    </source>
</reference>
<keyword evidence="1" id="KW-0175">Coiled coil</keyword>
<name>A0A087MIY3_9GAMM</name>
<dbReference type="OrthoDB" id="5701987at2"/>
<accession>A0A087MIY3</accession>
<feature type="coiled-coil region" evidence="1">
    <location>
        <begin position="170"/>
        <end position="197"/>
    </location>
</feature>
<evidence type="ECO:0000259" key="3">
    <source>
        <dbReference type="Pfam" id="PF14257"/>
    </source>
</evidence>
<dbReference type="PROSITE" id="PS51257">
    <property type="entry name" value="PROKAR_LIPOPROTEIN"/>
    <property type="match status" value="1"/>
</dbReference>
<keyword evidence="2" id="KW-0472">Membrane</keyword>
<comment type="caution">
    <text evidence="4">The sequence shown here is derived from an EMBL/GenBank/DDBJ whole genome shotgun (WGS) entry which is preliminary data.</text>
</comment>
<feature type="transmembrane region" description="Helical" evidence="2">
    <location>
        <begin position="234"/>
        <end position="258"/>
    </location>
</feature>